<dbReference type="AlphaFoldDB" id="A0A1H9G748"/>
<feature type="transmembrane region" description="Helical" evidence="5">
    <location>
        <begin position="325"/>
        <end position="346"/>
    </location>
</feature>
<keyword evidence="2 5" id="KW-0812">Transmembrane</keyword>
<evidence type="ECO:0000256" key="3">
    <source>
        <dbReference type="ARBA" id="ARBA00022989"/>
    </source>
</evidence>
<evidence type="ECO:0000313" key="7">
    <source>
        <dbReference type="EMBL" id="SEQ45889.1"/>
    </source>
</evidence>
<keyword evidence="8" id="KW-1185">Reference proteome</keyword>
<feature type="transmembrane region" description="Helical" evidence="5">
    <location>
        <begin position="231"/>
        <end position="252"/>
    </location>
</feature>
<evidence type="ECO:0000256" key="5">
    <source>
        <dbReference type="SAM" id="Phobius"/>
    </source>
</evidence>
<feature type="transmembrane region" description="Helical" evidence="5">
    <location>
        <begin position="60"/>
        <end position="76"/>
    </location>
</feature>
<feature type="domain" description="O-antigen ligase-related" evidence="6">
    <location>
        <begin position="184"/>
        <end position="342"/>
    </location>
</feature>
<feature type="transmembrane region" description="Helical" evidence="5">
    <location>
        <begin position="358"/>
        <end position="379"/>
    </location>
</feature>
<dbReference type="GO" id="GO:0016020">
    <property type="term" value="C:membrane"/>
    <property type="evidence" value="ECO:0007669"/>
    <property type="project" value="UniProtKB-SubCell"/>
</dbReference>
<dbReference type="Pfam" id="PF04932">
    <property type="entry name" value="Wzy_C"/>
    <property type="match status" value="1"/>
</dbReference>
<organism evidence="7 8">
    <name type="scientific">Hyunsoonleella jejuensis</name>
    <dbReference type="NCBI Taxonomy" id="419940"/>
    <lineage>
        <taxon>Bacteria</taxon>
        <taxon>Pseudomonadati</taxon>
        <taxon>Bacteroidota</taxon>
        <taxon>Flavobacteriia</taxon>
        <taxon>Flavobacteriales</taxon>
        <taxon>Flavobacteriaceae</taxon>
    </lineage>
</organism>
<keyword evidence="7" id="KW-0436">Ligase</keyword>
<gene>
    <name evidence="7" type="ORF">SAMN05421824_1707</name>
</gene>
<dbReference type="InterPro" id="IPR007016">
    <property type="entry name" value="O-antigen_ligase-rel_domated"/>
</dbReference>
<dbReference type="PANTHER" id="PTHR37422">
    <property type="entry name" value="TEICHURONIC ACID BIOSYNTHESIS PROTEIN TUAE"/>
    <property type="match status" value="1"/>
</dbReference>
<feature type="transmembrane region" description="Helical" evidence="5">
    <location>
        <begin position="158"/>
        <end position="175"/>
    </location>
</feature>
<dbReference type="InterPro" id="IPR051533">
    <property type="entry name" value="WaaL-like"/>
</dbReference>
<dbReference type="PANTHER" id="PTHR37422:SF17">
    <property type="entry name" value="O-ANTIGEN LIGASE"/>
    <property type="match status" value="1"/>
</dbReference>
<sequence>MKYVLFFFIILFVSGADRFLFRVGIVPVSPAYLLVPLSFVMFFIKFDIRKYFIYLKTHTAKFLFLTFICTLIFSLNDKVSFEIMLNEIVAFSTTVLLYSFCLIFFTECSTKEIRFFLFIGFIVICASIYYDMFIGLPVTDVDLVDQARKGGFAENPNTAASAVKFLGLGLLLLYASEKKMRMVVLTIMLSSVFITFSRSGLLSVILIVIFLSLNEWKIFLNIKFSRLLLTSLKMILLFGFFYMLILVFADIIRQEVPAFREGAAGERLDLLTGQSDEIITSDDRTSDGRSTLVIRYLNKFADNPLGSGTAYCADKNISSKNTHNYFLRVSVEYGIFGLIIFIIFLYKSIKLAREKEHFYYLVFIILIIFESVISHYLFVEKPIVVVLALLDYSLYYRHTQEDSEQNESVLVSTEPDLV</sequence>
<protein>
    <submittedName>
        <fullName evidence="7">O-Antigen ligase</fullName>
    </submittedName>
</protein>
<feature type="transmembrane region" description="Helical" evidence="5">
    <location>
        <begin position="182"/>
        <end position="211"/>
    </location>
</feature>
<feature type="transmembrane region" description="Helical" evidence="5">
    <location>
        <begin position="115"/>
        <end position="138"/>
    </location>
</feature>
<dbReference type="RefSeq" id="WP_092578508.1">
    <property type="nucleotide sequence ID" value="NZ_FOFN01000002.1"/>
</dbReference>
<dbReference type="STRING" id="419940.SAMN05421824_1707"/>
<dbReference type="Proteomes" id="UP000198999">
    <property type="component" value="Unassembled WGS sequence"/>
</dbReference>
<evidence type="ECO:0000256" key="2">
    <source>
        <dbReference type="ARBA" id="ARBA00022692"/>
    </source>
</evidence>
<evidence type="ECO:0000256" key="4">
    <source>
        <dbReference type="ARBA" id="ARBA00023136"/>
    </source>
</evidence>
<evidence type="ECO:0000259" key="6">
    <source>
        <dbReference type="Pfam" id="PF04932"/>
    </source>
</evidence>
<proteinExistence type="predicted"/>
<dbReference type="GO" id="GO:0016874">
    <property type="term" value="F:ligase activity"/>
    <property type="evidence" value="ECO:0007669"/>
    <property type="project" value="UniProtKB-KW"/>
</dbReference>
<keyword evidence="3 5" id="KW-1133">Transmembrane helix</keyword>
<evidence type="ECO:0000313" key="8">
    <source>
        <dbReference type="Proteomes" id="UP000198999"/>
    </source>
</evidence>
<reference evidence="7 8" key="1">
    <citation type="submission" date="2016-10" db="EMBL/GenBank/DDBJ databases">
        <authorList>
            <person name="de Groot N.N."/>
        </authorList>
    </citation>
    <scope>NUCLEOTIDE SEQUENCE [LARGE SCALE GENOMIC DNA]</scope>
    <source>
        <strain evidence="7 8">DSM 21035</strain>
    </source>
</reference>
<dbReference type="EMBL" id="FOFN01000002">
    <property type="protein sequence ID" value="SEQ45889.1"/>
    <property type="molecule type" value="Genomic_DNA"/>
</dbReference>
<name>A0A1H9G748_9FLAO</name>
<evidence type="ECO:0000256" key="1">
    <source>
        <dbReference type="ARBA" id="ARBA00004141"/>
    </source>
</evidence>
<dbReference type="OrthoDB" id="1425310at2"/>
<feature type="transmembrane region" description="Helical" evidence="5">
    <location>
        <begin position="88"/>
        <end position="108"/>
    </location>
</feature>
<keyword evidence="4 5" id="KW-0472">Membrane</keyword>
<accession>A0A1H9G748</accession>
<feature type="transmembrane region" description="Helical" evidence="5">
    <location>
        <begin position="31"/>
        <end position="48"/>
    </location>
</feature>
<comment type="subcellular location">
    <subcellularLocation>
        <location evidence="1">Membrane</location>
        <topology evidence="1">Multi-pass membrane protein</topology>
    </subcellularLocation>
</comment>